<evidence type="ECO:0000256" key="6">
    <source>
        <dbReference type="ARBA" id="ARBA00022989"/>
    </source>
</evidence>
<feature type="transmembrane region" description="Helical" evidence="10">
    <location>
        <begin position="436"/>
        <end position="453"/>
    </location>
</feature>
<dbReference type="PIRSF" id="PIRSF016636">
    <property type="entry name" value="AlgI_DltB"/>
    <property type="match status" value="1"/>
</dbReference>
<dbReference type="RefSeq" id="WP_204600767.1">
    <property type="nucleotide sequence ID" value="NZ_JBHSED010000003.1"/>
</dbReference>
<keyword evidence="7 9" id="KW-0472">Membrane</keyword>
<feature type="transmembrane region" description="Helical" evidence="10">
    <location>
        <begin position="149"/>
        <end position="169"/>
    </location>
</feature>
<proteinExistence type="inferred from homology"/>
<feature type="transmembrane region" description="Helical" evidence="10">
    <location>
        <begin position="53"/>
        <end position="73"/>
    </location>
</feature>
<sequence length="495" mass="57146">MLFNSFEFILLFLPIVTLVYYLLNRKKLTIASKAWLVLSSLFFYSWWNISYLPLILLSILVNYGIGLALGRNYPATKRKAIVTVGILFNLGMLGYYKYTDFLISNANALLRTDIALLNLGLPLAISFYTFQQIAFIVDCYRKETRERDLLNYFLFITFFPQLIVGPIVYHKDMMSQFMALRSKLVSYKNQAMGMFVFSIGLFKKVVLADTFATWATEGFDKLESLSFIEAWITSLSYTFQIYFDFSGYMDMAMGAALLFNIKLPINFNSPYKSLNIQQTWHSWHVTLSQFLNRYVFAPLNRFLLDRVFSPLGLKSKVTLRISIGLLVLFLLSGLWHGAGWNFVLFGLLHGVSMIIYRCWKLTRIRMNKFLAWFINFNLINFSFVLFRASSMEDVVKVLKGMLGLSGIVLPAKLAELLPELTRIQAFTFAEGALNDATGAVQYILIGFILVLCFKNSNQLLDKFKPAWYTFVFTCILFLYALLNLTKVNEFVYFNF</sequence>
<evidence type="ECO:0000256" key="4">
    <source>
        <dbReference type="ARBA" id="ARBA00022679"/>
    </source>
</evidence>
<dbReference type="InterPro" id="IPR028362">
    <property type="entry name" value="AlgI"/>
</dbReference>
<evidence type="ECO:0000256" key="3">
    <source>
        <dbReference type="ARBA" id="ARBA00022475"/>
    </source>
</evidence>
<feature type="transmembrane region" description="Helical" evidence="10">
    <location>
        <begin position="342"/>
        <end position="359"/>
    </location>
</feature>
<evidence type="ECO:0000256" key="1">
    <source>
        <dbReference type="ARBA" id="ARBA00004651"/>
    </source>
</evidence>
<dbReference type="Proteomes" id="UP001595755">
    <property type="component" value="Unassembled WGS sequence"/>
</dbReference>
<protein>
    <submittedName>
        <fullName evidence="11">MBOAT family protein</fullName>
    </submittedName>
</protein>
<evidence type="ECO:0000256" key="2">
    <source>
        <dbReference type="ARBA" id="ARBA00010323"/>
    </source>
</evidence>
<evidence type="ECO:0000256" key="8">
    <source>
        <dbReference type="ARBA" id="ARBA00023315"/>
    </source>
</evidence>
<organism evidence="11 12">
    <name type="scientific">Cohnella boryungensis</name>
    <dbReference type="NCBI Taxonomy" id="768479"/>
    <lineage>
        <taxon>Bacteria</taxon>
        <taxon>Bacillati</taxon>
        <taxon>Bacillota</taxon>
        <taxon>Bacilli</taxon>
        <taxon>Bacillales</taxon>
        <taxon>Paenibacillaceae</taxon>
        <taxon>Cohnella</taxon>
    </lineage>
</organism>
<evidence type="ECO:0000256" key="9">
    <source>
        <dbReference type="PIRNR" id="PIRNR016636"/>
    </source>
</evidence>
<feature type="transmembrane region" description="Helical" evidence="10">
    <location>
        <begin position="30"/>
        <end position="47"/>
    </location>
</feature>
<feature type="transmembrane region" description="Helical" evidence="10">
    <location>
        <begin position="6"/>
        <end position="23"/>
    </location>
</feature>
<evidence type="ECO:0000256" key="5">
    <source>
        <dbReference type="ARBA" id="ARBA00022692"/>
    </source>
</evidence>
<dbReference type="InterPro" id="IPR004299">
    <property type="entry name" value="MBOAT_fam"/>
</dbReference>
<evidence type="ECO:0000313" key="11">
    <source>
        <dbReference type="EMBL" id="MFC4302364.1"/>
    </source>
</evidence>
<evidence type="ECO:0000313" key="12">
    <source>
        <dbReference type="Proteomes" id="UP001595755"/>
    </source>
</evidence>
<feature type="transmembrane region" description="Helical" evidence="10">
    <location>
        <begin position="465"/>
        <end position="482"/>
    </location>
</feature>
<keyword evidence="3 9" id="KW-1003">Cell membrane</keyword>
<dbReference type="PANTHER" id="PTHR13285:SF23">
    <property type="entry name" value="TEICHOIC ACID D-ALANYLTRANSFERASE"/>
    <property type="match status" value="1"/>
</dbReference>
<keyword evidence="4 9" id="KW-0808">Transferase</keyword>
<comment type="caution">
    <text evidence="11">The sequence shown here is derived from an EMBL/GenBank/DDBJ whole genome shotgun (WGS) entry which is preliminary data.</text>
</comment>
<name>A0ABV8S7A4_9BACL</name>
<keyword evidence="5 10" id="KW-0812">Transmembrane</keyword>
<gene>
    <name evidence="11" type="ORF">ACFO1S_02770</name>
</gene>
<feature type="transmembrane region" description="Helical" evidence="10">
    <location>
        <begin position="116"/>
        <end position="137"/>
    </location>
</feature>
<comment type="similarity">
    <text evidence="2 9">Belongs to the membrane-bound acyltransferase family.</text>
</comment>
<evidence type="ECO:0000256" key="7">
    <source>
        <dbReference type="ARBA" id="ARBA00023136"/>
    </source>
</evidence>
<dbReference type="InterPro" id="IPR024194">
    <property type="entry name" value="Ac/AlaTfrase_AlgI/DltB"/>
</dbReference>
<keyword evidence="12" id="KW-1185">Reference proteome</keyword>
<keyword evidence="6 10" id="KW-1133">Transmembrane helix</keyword>
<dbReference type="InterPro" id="IPR051085">
    <property type="entry name" value="MB_O-acyltransferase"/>
</dbReference>
<comment type="subcellular location">
    <subcellularLocation>
        <location evidence="1">Cell membrane</location>
        <topology evidence="1">Multi-pass membrane protein</topology>
    </subcellularLocation>
</comment>
<evidence type="ECO:0000256" key="10">
    <source>
        <dbReference type="SAM" id="Phobius"/>
    </source>
</evidence>
<dbReference type="PIRSF" id="PIRSF500217">
    <property type="entry name" value="AlgI"/>
    <property type="match status" value="1"/>
</dbReference>
<dbReference type="PANTHER" id="PTHR13285">
    <property type="entry name" value="ACYLTRANSFERASE"/>
    <property type="match status" value="1"/>
</dbReference>
<feature type="transmembrane region" description="Helical" evidence="10">
    <location>
        <begin position="371"/>
        <end position="389"/>
    </location>
</feature>
<feature type="transmembrane region" description="Helical" evidence="10">
    <location>
        <begin position="80"/>
        <end position="96"/>
    </location>
</feature>
<dbReference type="Pfam" id="PF03062">
    <property type="entry name" value="MBOAT"/>
    <property type="match status" value="1"/>
</dbReference>
<dbReference type="EMBL" id="JBHSED010000003">
    <property type="protein sequence ID" value="MFC4302364.1"/>
    <property type="molecule type" value="Genomic_DNA"/>
</dbReference>
<accession>A0ABV8S7A4</accession>
<reference evidence="12" key="1">
    <citation type="journal article" date="2019" name="Int. J. Syst. Evol. Microbiol.">
        <title>The Global Catalogue of Microorganisms (GCM) 10K type strain sequencing project: providing services to taxonomists for standard genome sequencing and annotation.</title>
        <authorList>
            <consortium name="The Broad Institute Genomics Platform"/>
            <consortium name="The Broad Institute Genome Sequencing Center for Infectious Disease"/>
            <person name="Wu L."/>
            <person name="Ma J."/>
        </authorList>
    </citation>
    <scope>NUCLEOTIDE SEQUENCE [LARGE SCALE GENOMIC DNA]</scope>
    <source>
        <strain evidence="12">CGMCC 4.1641</strain>
    </source>
</reference>
<keyword evidence="8 9" id="KW-0012">Acyltransferase</keyword>